<keyword evidence="3" id="KW-1185">Reference proteome</keyword>
<evidence type="ECO:0000313" key="2">
    <source>
        <dbReference type="EMBL" id="MBO0348036.1"/>
    </source>
</evidence>
<name>A0ABS3FLP7_9CYAN</name>
<keyword evidence="2" id="KW-0489">Methyltransferase</keyword>
<gene>
    <name evidence="2" type="ORF">J0895_02735</name>
</gene>
<dbReference type="Gene3D" id="3.40.50.150">
    <property type="entry name" value="Vaccinia Virus protein VP39"/>
    <property type="match status" value="1"/>
</dbReference>
<dbReference type="InterPro" id="IPR029063">
    <property type="entry name" value="SAM-dependent_MTases_sf"/>
</dbReference>
<dbReference type="EMBL" id="JAFLQW010000064">
    <property type="protein sequence ID" value="MBO0348036.1"/>
    <property type="molecule type" value="Genomic_DNA"/>
</dbReference>
<organism evidence="2 3">
    <name type="scientific">Phormidium pseudopriestleyi FRX01</name>
    <dbReference type="NCBI Taxonomy" id="1759528"/>
    <lineage>
        <taxon>Bacteria</taxon>
        <taxon>Bacillati</taxon>
        <taxon>Cyanobacteriota</taxon>
        <taxon>Cyanophyceae</taxon>
        <taxon>Oscillatoriophycideae</taxon>
        <taxon>Oscillatoriales</taxon>
        <taxon>Oscillatoriaceae</taxon>
        <taxon>Phormidium</taxon>
    </lineage>
</organism>
<keyword evidence="2" id="KW-0808">Transferase</keyword>
<dbReference type="CDD" id="cd02440">
    <property type="entry name" value="AdoMet_MTases"/>
    <property type="match status" value="1"/>
</dbReference>
<comment type="caution">
    <text evidence="2">The sequence shown here is derived from an EMBL/GenBank/DDBJ whole genome shotgun (WGS) entry which is preliminary data.</text>
</comment>
<accession>A0ABS3FLP7</accession>
<dbReference type="GO" id="GO:0032259">
    <property type="term" value="P:methylation"/>
    <property type="evidence" value="ECO:0007669"/>
    <property type="project" value="UniProtKB-KW"/>
</dbReference>
<feature type="domain" description="Methyltransferase type 11" evidence="1">
    <location>
        <begin position="69"/>
        <end position="118"/>
    </location>
</feature>
<dbReference type="InterPro" id="IPR013216">
    <property type="entry name" value="Methyltransf_11"/>
</dbReference>
<sequence>MNIHQIYRPILTYFRKKRLKKFYSFFQITEQSKLLDIGGDLFFWELAKKEGYSLPKITIVNLYPSNRELPENIDWVVADGKKLPFDDLSFDIAFSNSVIEHVGSWESQVDFAKEIKRISHQYFIQTPSQSFPVEPHLLTPFIHWLPKKAQRPLLRNFTVWGLLTRPNQDYCDNLLAELQLLKKKQMEELFPEGKILVEKSLGLEKSLIAIKSSYKDLSKMGNHKTTAPA</sequence>
<evidence type="ECO:0000259" key="1">
    <source>
        <dbReference type="Pfam" id="PF08241"/>
    </source>
</evidence>
<dbReference type="SUPFAM" id="SSF53335">
    <property type="entry name" value="S-adenosyl-L-methionine-dependent methyltransferases"/>
    <property type="match status" value="1"/>
</dbReference>
<evidence type="ECO:0000313" key="3">
    <source>
        <dbReference type="Proteomes" id="UP000664844"/>
    </source>
</evidence>
<dbReference type="RefSeq" id="WP_207086605.1">
    <property type="nucleotide sequence ID" value="NZ_JAFLQW010000064.1"/>
</dbReference>
<reference evidence="2 3" key="1">
    <citation type="submission" date="2021-03" db="EMBL/GenBank/DDBJ databases">
        <title>Metabolic Capacity of the Antarctic Cyanobacterium Phormidium pseudopriestleyi that Sustains Oxygenic Photosynthesis in the Presence of Hydrogen Sulfide.</title>
        <authorList>
            <person name="Lumian J.E."/>
            <person name="Jungblut A.D."/>
            <person name="Dillon M.L."/>
            <person name="Hawes I."/>
            <person name="Doran P.T."/>
            <person name="Mackey T.J."/>
            <person name="Dick G.J."/>
            <person name="Grettenberger C.L."/>
            <person name="Sumner D.Y."/>
        </authorList>
    </citation>
    <scope>NUCLEOTIDE SEQUENCE [LARGE SCALE GENOMIC DNA]</scope>
    <source>
        <strain evidence="2 3">FRX01</strain>
    </source>
</reference>
<proteinExistence type="predicted"/>
<dbReference type="Proteomes" id="UP000664844">
    <property type="component" value="Unassembled WGS sequence"/>
</dbReference>
<protein>
    <submittedName>
        <fullName evidence="2">Methyltransferase domain-containing protein</fullName>
    </submittedName>
</protein>
<dbReference type="GO" id="GO:0008168">
    <property type="term" value="F:methyltransferase activity"/>
    <property type="evidence" value="ECO:0007669"/>
    <property type="project" value="UniProtKB-KW"/>
</dbReference>
<dbReference type="Pfam" id="PF08241">
    <property type="entry name" value="Methyltransf_11"/>
    <property type="match status" value="1"/>
</dbReference>